<name>A0A2U3EJQ5_PURLI</name>
<dbReference type="EMBL" id="LCWV01000003">
    <property type="protein sequence ID" value="PWI74737.1"/>
    <property type="molecule type" value="Genomic_DNA"/>
</dbReference>
<accession>A0A2U3EJQ5</accession>
<evidence type="ECO:0000313" key="3">
    <source>
        <dbReference type="EMBL" id="PWI74737.1"/>
    </source>
</evidence>
<feature type="compositionally biased region" description="Low complexity" evidence="1">
    <location>
        <begin position="60"/>
        <end position="70"/>
    </location>
</feature>
<evidence type="ECO:0000313" key="2">
    <source>
        <dbReference type="EMBL" id="KAK4092438.1"/>
    </source>
</evidence>
<dbReference type="AlphaFoldDB" id="A0A2U3EJQ5"/>
<dbReference type="EMBL" id="JAWRVI010000008">
    <property type="protein sequence ID" value="KAK4092438.1"/>
    <property type="molecule type" value="Genomic_DNA"/>
</dbReference>
<reference evidence="2" key="3">
    <citation type="submission" date="2023-11" db="EMBL/GenBank/DDBJ databases">
        <authorList>
            <person name="Beijen E."/>
            <person name="Ohm R.A."/>
        </authorList>
    </citation>
    <scope>NUCLEOTIDE SEQUENCE</scope>
    <source>
        <strain evidence="2">CBS 150709</strain>
    </source>
</reference>
<reference evidence="2 5" key="4">
    <citation type="journal article" date="2024" name="Microbiol. Resour. Announc.">
        <title>Genome annotations for the ascomycete fungi Trichoderma harzianum, Trichoderma aggressivum, and Purpureocillium lilacinum.</title>
        <authorList>
            <person name="Beijen E.P.W."/>
            <person name="Ohm R.A."/>
        </authorList>
    </citation>
    <scope>NUCLEOTIDE SEQUENCE [LARGE SCALE GENOMIC DNA]</scope>
    <source>
        <strain evidence="2 5">CBS 150709</strain>
    </source>
</reference>
<protein>
    <submittedName>
        <fullName evidence="3">Uncharacterized protein</fullName>
    </submittedName>
</protein>
<organism evidence="3 4">
    <name type="scientific">Purpureocillium lilacinum</name>
    <name type="common">Paecilomyces lilacinus</name>
    <dbReference type="NCBI Taxonomy" id="33203"/>
    <lineage>
        <taxon>Eukaryota</taxon>
        <taxon>Fungi</taxon>
        <taxon>Dikarya</taxon>
        <taxon>Ascomycota</taxon>
        <taxon>Pezizomycotina</taxon>
        <taxon>Sordariomycetes</taxon>
        <taxon>Hypocreomycetidae</taxon>
        <taxon>Hypocreales</taxon>
        <taxon>Ophiocordycipitaceae</taxon>
        <taxon>Purpureocillium</taxon>
    </lineage>
</organism>
<feature type="compositionally biased region" description="Gly residues" evidence="1">
    <location>
        <begin position="50"/>
        <end position="59"/>
    </location>
</feature>
<evidence type="ECO:0000313" key="5">
    <source>
        <dbReference type="Proteomes" id="UP001287286"/>
    </source>
</evidence>
<reference evidence="3" key="1">
    <citation type="submission" date="2015-05" db="EMBL/GenBank/DDBJ databases">
        <authorList>
            <person name="Wang D.B."/>
            <person name="Wang M."/>
        </authorList>
    </citation>
    <scope>NUCLEOTIDE SEQUENCE</scope>
    <source>
        <strain evidence="3">36-1</strain>
    </source>
</reference>
<comment type="caution">
    <text evidence="3">The sequence shown here is derived from an EMBL/GenBank/DDBJ whole genome shotgun (WGS) entry which is preliminary data.</text>
</comment>
<dbReference type="Proteomes" id="UP001287286">
    <property type="component" value="Unassembled WGS sequence"/>
</dbReference>
<evidence type="ECO:0000313" key="4">
    <source>
        <dbReference type="Proteomes" id="UP000245956"/>
    </source>
</evidence>
<feature type="region of interest" description="Disordered" evidence="1">
    <location>
        <begin position="1"/>
        <end position="31"/>
    </location>
</feature>
<reference evidence="3 4" key="2">
    <citation type="journal article" date="2016" name="Front. Microbiol.">
        <title>Genome and transcriptome sequences reveal the specific parasitism of the nematophagous Purpureocillium lilacinum 36-1.</title>
        <authorList>
            <person name="Xie J."/>
            <person name="Li S."/>
            <person name="Mo C."/>
            <person name="Xiao X."/>
            <person name="Peng D."/>
            <person name="Wang G."/>
            <person name="Xiao Y."/>
        </authorList>
    </citation>
    <scope>NUCLEOTIDE SEQUENCE [LARGE SCALE GENOMIC DNA]</scope>
    <source>
        <strain evidence="3 4">36-1</strain>
    </source>
</reference>
<keyword evidence="5" id="KW-1185">Reference proteome</keyword>
<sequence length="153" mass="15908">MEDGHYVASRSSPAASGRPPSTRSTRKGRFPSLLQRPACIGVALFTGAGKGGSRAGGAGPASAPLCAAPGDPQSIIRRQGFNVPEPGVPKSAPMKKLGDPIRVPVPRGGRANYVTTLGIGKFGNLDQQHIFTALCRLRPSLKLLPTPFPSTDL</sequence>
<feature type="region of interest" description="Disordered" evidence="1">
    <location>
        <begin position="50"/>
        <end position="103"/>
    </location>
</feature>
<dbReference type="Proteomes" id="UP000245956">
    <property type="component" value="Unassembled WGS sequence"/>
</dbReference>
<proteinExistence type="predicted"/>
<gene>
    <name evidence="3" type="ORF">PCL_08051</name>
    <name evidence="2" type="ORF">Purlil1_3059</name>
</gene>
<evidence type="ECO:0000256" key="1">
    <source>
        <dbReference type="SAM" id="MobiDB-lite"/>
    </source>
</evidence>
<feature type="compositionally biased region" description="Low complexity" evidence="1">
    <location>
        <begin position="8"/>
        <end position="23"/>
    </location>
</feature>